<organism evidence="1 2">
    <name type="scientific">Acidiphilium multivorum (strain DSM 11245 / JCM 8867 / NBRC 100883 / AIU 301)</name>
    <dbReference type="NCBI Taxonomy" id="926570"/>
    <lineage>
        <taxon>Bacteria</taxon>
        <taxon>Pseudomonadati</taxon>
        <taxon>Pseudomonadota</taxon>
        <taxon>Alphaproteobacteria</taxon>
        <taxon>Acetobacterales</taxon>
        <taxon>Acidocellaceae</taxon>
        <taxon>Acidiphilium</taxon>
    </lineage>
</organism>
<name>F0J3G7_ACIMA</name>
<keyword evidence="2" id="KW-1185">Reference proteome</keyword>
<protein>
    <recommendedName>
        <fullName evidence="3">DUF4412 domain-containing protein</fullName>
    </recommendedName>
</protein>
<dbReference type="KEGG" id="amv:ACMV_04760"/>
<evidence type="ECO:0008006" key="3">
    <source>
        <dbReference type="Google" id="ProtNLM"/>
    </source>
</evidence>
<sequence length="266" mass="27814">MAPTRTQACGPALRLSGVARFPLAPGAGMFPAYSRAARADCRGGRFGSSSGMTSRFLPIFRRGYEPGARRRAGAGLLLLAMSTAPGFAATPRLLPDRDASAIYQVSQPGKPEQTWRIRFDAAAGLVRATSLSGTPMPMTALLDLHSGRAQLVLPQMHALVNVPGLSGAMGQVMAMRGAHFTPLGTATIAGYRCTRYLVLRRNASGTACLTPDGFALAASGSDPHGRVSVQALSLHIGPQPAGDFEPPMGYSEVTLPPQMLASLLGQ</sequence>
<dbReference type="AlphaFoldDB" id="F0J3G7"/>
<evidence type="ECO:0000313" key="1">
    <source>
        <dbReference type="EMBL" id="BAJ79823.1"/>
    </source>
</evidence>
<evidence type="ECO:0000313" key="2">
    <source>
        <dbReference type="Proteomes" id="UP000007100"/>
    </source>
</evidence>
<dbReference type="OrthoDB" id="7268862at2"/>
<reference evidence="1 2" key="1">
    <citation type="submission" date="2010-12" db="EMBL/GenBank/DDBJ databases">
        <title>Whole genome sequence of Acidiphilium multivorum AIU301.</title>
        <authorList>
            <person name="Narita-Yamada S."/>
            <person name="Nakamura S."/>
            <person name="Ito N."/>
            <person name="Takarada H."/>
            <person name="Katano Y."/>
            <person name="Nakazawa H."/>
            <person name="Hosoyama A."/>
            <person name="Yamada R."/>
            <person name="Fujita N."/>
        </authorList>
    </citation>
    <scope>NUCLEOTIDE SEQUENCE [LARGE SCALE GENOMIC DNA]</scope>
    <source>
        <strain evidence="2">DSM 11245 / JCM 8867 / AIU301</strain>
    </source>
</reference>
<proteinExistence type="predicted"/>
<gene>
    <name evidence="1" type="ordered locus">ACMV_04760</name>
</gene>
<dbReference type="Proteomes" id="UP000007100">
    <property type="component" value="Chromosome"/>
</dbReference>
<dbReference type="HOGENOM" id="CLU_1044380_0_0_5"/>
<accession>F0J3G7</accession>
<dbReference type="EMBL" id="AP012035">
    <property type="protein sequence ID" value="BAJ79823.1"/>
    <property type="molecule type" value="Genomic_DNA"/>
</dbReference>